<keyword evidence="1" id="KW-0472">Membrane</keyword>
<dbReference type="RefSeq" id="WP_283078235.1">
    <property type="nucleotide sequence ID" value="NZ_CP121671.1"/>
</dbReference>
<organism evidence="2 3">
    <name type="scientific">Halobacillus naozhouensis</name>
    <dbReference type="NCBI Taxonomy" id="554880"/>
    <lineage>
        <taxon>Bacteria</taxon>
        <taxon>Bacillati</taxon>
        <taxon>Bacillota</taxon>
        <taxon>Bacilli</taxon>
        <taxon>Bacillales</taxon>
        <taxon>Bacillaceae</taxon>
        <taxon>Halobacillus</taxon>
    </lineage>
</organism>
<evidence type="ECO:0000313" key="2">
    <source>
        <dbReference type="EMBL" id="WFT76281.1"/>
    </source>
</evidence>
<name>A0ABY8J5V7_9BACI</name>
<evidence type="ECO:0000256" key="1">
    <source>
        <dbReference type="SAM" id="Phobius"/>
    </source>
</evidence>
<protein>
    <submittedName>
        <fullName evidence="2">Uncharacterized protein</fullName>
    </submittedName>
</protein>
<sequence length="67" mass="7487">MIVRLLSAFMVAAILLTLLTLFVPQWLNGAWVVLSGLLVIGFGYLAFAYLRKTMTLLKNSKKDNQSL</sequence>
<gene>
    <name evidence="2" type="ORF">P9989_07930</name>
</gene>
<accession>A0ABY8J5V7</accession>
<keyword evidence="1" id="KW-1133">Transmembrane helix</keyword>
<feature type="transmembrane region" description="Helical" evidence="1">
    <location>
        <begin position="30"/>
        <end position="50"/>
    </location>
</feature>
<evidence type="ECO:0000313" key="3">
    <source>
        <dbReference type="Proteomes" id="UP001221597"/>
    </source>
</evidence>
<keyword evidence="3" id="KW-1185">Reference proteome</keyword>
<proteinExistence type="predicted"/>
<reference evidence="2 3" key="1">
    <citation type="submission" date="2023-04" db="EMBL/GenBank/DDBJ databases">
        <title>Genome sequence of Halobacillus naozhouensis KACC 21980.</title>
        <authorList>
            <person name="Kim S."/>
            <person name="Heo J."/>
            <person name="Kwon S.-W."/>
        </authorList>
    </citation>
    <scope>NUCLEOTIDE SEQUENCE [LARGE SCALE GENOMIC DNA]</scope>
    <source>
        <strain evidence="2 3">KCTC 13234</strain>
    </source>
</reference>
<keyword evidence="1" id="KW-0812">Transmembrane</keyword>
<dbReference type="EMBL" id="CP121671">
    <property type="protein sequence ID" value="WFT76281.1"/>
    <property type="molecule type" value="Genomic_DNA"/>
</dbReference>
<dbReference type="Proteomes" id="UP001221597">
    <property type="component" value="Chromosome"/>
</dbReference>